<evidence type="ECO:0000313" key="3">
    <source>
        <dbReference type="Proteomes" id="UP000015105"/>
    </source>
</evidence>
<dbReference type="AlphaFoldDB" id="A0A453CV34"/>
<reference evidence="2" key="4">
    <citation type="submission" date="2019-03" db="UniProtKB">
        <authorList>
            <consortium name="EnsemblPlants"/>
        </authorList>
    </citation>
    <scope>IDENTIFICATION</scope>
</reference>
<reference evidence="2" key="5">
    <citation type="journal article" date="2021" name="G3 (Bethesda)">
        <title>Aegilops tauschii genome assembly Aet v5.0 features greater sequence contiguity and improved annotation.</title>
        <authorList>
            <person name="Wang L."/>
            <person name="Zhu T."/>
            <person name="Rodriguez J.C."/>
            <person name="Deal K.R."/>
            <person name="Dubcovsky J."/>
            <person name="McGuire P.E."/>
            <person name="Lux T."/>
            <person name="Spannagl M."/>
            <person name="Mayer K.F.X."/>
            <person name="Baldrich P."/>
            <person name="Meyers B.C."/>
            <person name="Huo N."/>
            <person name="Gu Y.Q."/>
            <person name="Zhou H."/>
            <person name="Devos K.M."/>
            <person name="Bennetzen J.L."/>
            <person name="Unver T."/>
            <person name="Budak H."/>
            <person name="Gulick P.J."/>
            <person name="Galiba G."/>
            <person name="Kalapos B."/>
            <person name="Nelson D.R."/>
            <person name="Li P."/>
            <person name="You F.M."/>
            <person name="Luo M.C."/>
            <person name="Dvorak J."/>
        </authorList>
    </citation>
    <scope>NUCLEOTIDE SEQUENCE [LARGE SCALE GENOMIC DNA]</scope>
    <source>
        <strain evidence="2">cv. AL8/78</strain>
    </source>
</reference>
<sequence length="162" mass="18029">SFWPKYRASQLSLPAPPRSLSPAPPLFSPAPPRSLGLRPSGHLRRPPSLRLLLISASPAGSAAQPPLPPPPLSRQHGPRLPDLKQPHRAAAAHSNRSRLARHQRHRSPAAAYITARVNGRSEDDEPNGPPPDYAREWWDDMRDSDDETLRLTNDPNDEDYDF</sequence>
<keyword evidence="3" id="KW-1185">Reference proteome</keyword>
<reference evidence="2" key="3">
    <citation type="journal article" date="2017" name="Nature">
        <title>Genome sequence of the progenitor of the wheat D genome Aegilops tauschii.</title>
        <authorList>
            <person name="Luo M.C."/>
            <person name="Gu Y.Q."/>
            <person name="Puiu D."/>
            <person name="Wang H."/>
            <person name="Twardziok S.O."/>
            <person name="Deal K.R."/>
            <person name="Huo N."/>
            <person name="Zhu T."/>
            <person name="Wang L."/>
            <person name="Wang Y."/>
            <person name="McGuire P.E."/>
            <person name="Liu S."/>
            <person name="Long H."/>
            <person name="Ramasamy R.K."/>
            <person name="Rodriguez J.C."/>
            <person name="Van S.L."/>
            <person name="Yuan L."/>
            <person name="Wang Z."/>
            <person name="Xia Z."/>
            <person name="Xiao L."/>
            <person name="Anderson O.D."/>
            <person name="Ouyang S."/>
            <person name="Liang Y."/>
            <person name="Zimin A.V."/>
            <person name="Pertea G."/>
            <person name="Qi P."/>
            <person name="Bennetzen J.L."/>
            <person name="Dai X."/>
            <person name="Dawson M.W."/>
            <person name="Muller H.G."/>
            <person name="Kugler K."/>
            <person name="Rivarola-Duarte L."/>
            <person name="Spannagl M."/>
            <person name="Mayer K.F.X."/>
            <person name="Lu F.H."/>
            <person name="Bevan M.W."/>
            <person name="Leroy P."/>
            <person name="Li P."/>
            <person name="You F.M."/>
            <person name="Sun Q."/>
            <person name="Liu Z."/>
            <person name="Lyons E."/>
            <person name="Wicker T."/>
            <person name="Salzberg S.L."/>
            <person name="Devos K.M."/>
            <person name="Dvorak J."/>
        </authorList>
    </citation>
    <scope>NUCLEOTIDE SEQUENCE [LARGE SCALE GENOMIC DNA]</scope>
    <source>
        <strain evidence="2">cv. AL8/78</strain>
    </source>
</reference>
<proteinExistence type="predicted"/>
<accession>A0A453CV34</accession>
<protein>
    <submittedName>
        <fullName evidence="2">Uncharacterized protein</fullName>
    </submittedName>
</protein>
<dbReference type="Gramene" id="AET2Gv20973700.9">
    <property type="protein sequence ID" value="AET2Gv20973700.9"/>
    <property type="gene ID" value="AET2Gv20973700"/>
</dbReference>
<organism evidence="2 3">
    <name type="scientific">Aegilops tauschii subsp. strangulata</name>
    <name type="common">Goatgrass</name>
    <dbReference type="NCBI Taxonomy" id="200361"/>
    <lineage>
        <taxon>Eukaryota</taxon>
        <taxon>Viridiplantae</taxon>
        <taxon>Streptophyta</taxon>
        <taxon>Embryophyta</taxon>
        <taxon>Tracheophyta</taxon>
        <taxon>Spermatophyta</taxon>
        <taxon>Magnoliopsida</taxon>
        <taxon>Liliopsida</taxon>
        <taxon>Poales</taxon>
        <taxon>Poaceae</taxon>
        <taxon>BOP clade</taxon>
        <taxon>Pooideae</taxon>
        <taxon>Triticodae</taxon>
        <taxon>Triticeae</taxon>
        <taxon>Triticinae</taxon>
        <taxon>Aegilops</taxon>
    </lineage>
</organism>
<feature type="region of interest" description="Disordered" evidence="1">
    <location>
        <begin position="1"/>
        <end position="140"/>
    </location>
</feature>
<feature type="compositionally biased region" description="Low complexity" evidence="1">
    <location>
        <begin position="48"/>
        <end position="64"/>
    </location>
</feature>
<dbReference type="EnsemblPlants" id="AET2Gv20973700.9">
    <property type="protein sequence ID" value="AET2Gv20973700.9"/>
    <property type="gene ID" value="AET2Gv20973700"/>
</dbReference>
<reference evidence="3" key="1">
    <citation type="journal article" date="2014" name="Science">
        <title>Ancient hybridizations among the ancestral genomes of bread wheat.</title>
        <authorList>
            <consortium name="International Wheat Genome Sequencing Consortium,"/>
            <person name="Marcussen T."/>
            <person name="Sandve S.R."/>
            <person name="Heier L."/>
            <person name="Spannagl M."/>
            <person name="Pfeifer M."/>
            <person name="Jakobsen K.S."/>
            <person name="Wulff B.B."/>
            <person name="Steuernagel B."/>
            <person name="Mayer K.F."/>
            <person name="Olsen O.A."/>
        </authorList>
    </citation>
    <scope>NUCLEOTIDE SEQUENCE [LARGE SCALE GENOMIC DNA]</scope>
    <source>
        <strain evidence="3">cv. AL8/78</strain>
    </source>
</reference>
<reference evidence="3" key="2">
    <citation type="journal article" date="2017" name="Nat. Plants">
        <title>The Aegilops tauschii genome reveals multiple impacts of transposons.</title>
        <authorList>
            <person name="Zhao G."/>
            <person name="Zou C."/>
            <person name="Li K."/>
            <person name="Wang K."/>
            <person name="Li T."/>
            <person name="Gao L."/>
            <person name="Zhang X."/>
            <person name="Wang H."/>
            <person name="Yang Z."/>
            <person name="Liu X."/>
            <person name="Jiang W."/>
            <person name="Mao L."/>
            <person name="Kong X."/>
            <person name="Jiao Y."/>
            <person name="Jia J."/>
        </authorList>
    </citation>
    <scope>NUCLEOTIDE SEQUENCE [LARGE SCALE GENOMIC DNA]</scope>
    <source>
        <strain evidence="3">cv. AL8/78</strain>
    </source>
</reference>
<feature type="compositionally biased region" description="Pro residues" evidence="1">
    <location>
        <begin position="14"/>
        <end position="32"/>
    </location>
</feature>
<evidence type="ECO:0000313" key="2">
    <source>
        <dbReference type="EnsemblPlants" id="AET2Gv20973700.9"/>
    </source>
</evidence>
<name>A0A453CV34_AEGTS</name>
<evidence type="ECO:0000256" key="1">
    <source>
        <dbReference type="SAM" id="MobiDB-lite"/>
    </source>
</evidence>
<dbReference type="Proteomes" id="UP000015105">
    <property type="component" value="Chromosome 2D"/>
</dbReference>
<feature type="compositionally biased region" description="Basic residues" evidence="1">
    <location>
        <begin position="95"/>
        <end position="107"/>
    </location>
</feature>